<dbReference type="AlphaFoldDB" id="I3T9V6"/>
<dbReference type="PANTHER" id="PTHR46801:SF8">
    <property type="entry name" value="LBP_BPI_CETP FAMILY, CARBOXY-TERMINAL DOMAIN PROTEIN"/>
    <property type="match status" value="1"/>
</dbReference>
<accession>I3T9V6</accession>
<dbReference type="SUPFAM" id="SSF55394">
    <property type="entry name" value="Bactericidal permeability-increasing protein, BPI"/>
    <property type="match status" value="1"/>
</dbReference>
<dbReference type="GO" id="GO:0008289">
    <property type="term" value="F:lipid binding"/>
    <property type="evidence" value="ECO:0007669"/>
    <property type="project" value="InterPro"/>
</dbReference>
<evidence type="ECO:0000313" key="2">
    <source>
        <dbReference type="EMBL" id="AFK49298.1"/>
    </source>
</evidence>
<protein>
    <recommendedName>
        <fullName evidence="1">Lipid-binding serum glycoprotein C-terminal domain-containing protein</fullName>
    </recommendedName>
</protein>
<dbReference type="ExpressionAtlas" id="I3T9V6">
    <property type="expression patterns" value="differential"/>
</dbReference>
<feature type="domain" description="Lipid-binding serum glycoprotein C-terminal" evidence="1">
    <location>
        <begin position="1"/>
        <end position="126"/>
    </location>
</feature>
<dbReference type="InterPro" id="IPR017943">
    <property type="entry name" value="Bactericidal_perm-incr_a/b_dom"/>
</dbReference>
<dbReference type="EMBL" id="BT149504">
    <property type="protein sequence ID" value="AFK49298.1"/>
    <property type="molecule type" value="mRNA"/>
</dbReference>
<dbReference type="InterPro" id="IPR001124">
    <property type="entry name" value="Lipid-bd_serum_glycop_C"/>
</dbReference>
<dbReference type="InterPro" id="IPR045897">
    <property type="entry name" value="BPI/LBP_pln"/>
</dbReference>
<proteinExistence type="evidence at transcript level"/>
<organism evidence="2">
    <name type="scientific">Medicago truncatula</name>
    <name type="common">Barrel medic</name>
    <name type="synonym">Medicago tribuloides</name>
    <dbReference type="NCBI Taxonomy" id="3880"/>
    <lineage>
        <taxon>Eukaryota</taxon>
        <taxon>Viridiplantae</taxon>
        <taxon>Streptophyta</taxon>
        <taxon>Embryophyta</taxon>
        <taxon>Tracheophyta</taxon>
        <taxon>Spermatophyta</taxon>
        <taxon>Magnoliopsida</taxon>
        <taxon>eudicotyledons</taxon>
        <taxon>Gunneridae</taxon>
        <taxon>Pentapetalae</taxon>
        <taxon>rosids</taxon>
        <taxon>fabids</taxon>
        <taxon>Fabales</taxon>
        <taxon>Fabaceae</taxon>
        <taxon>Papilionoideae</taxon>
        <taxon>50 kb inversion clade</taxon>
        <taxon>NPAAA clade</taxon>
        <taxon>Hologalegina</taxon>
        <taxon>IRL clade</taxon>
        <taxon>Trifolieae</taxon>
        <taxon>Medicago</taxon>
    </lineage>
</organism>
<sequence length="155" mass="17032">MNLNVSVSSPPVIKVSDQDVGVTISIDLIVDVLEAGEVIPVACISVDISASCDAEIVRNSLTGRLKLKKFSTDLKWSKIGKLHMSVIQSLSPTALKTVLIPYLNSQLKRGIPLPILNGFTLENARIFYTPPWIAVCSDVTFLGDYYFRHHLAYVS</sequence>
<dbReference type="PANTHER" id="PTHR46801">
    <property type="entry name" value="OS06G0309200 PROTEIN"/>
    <property type="match status" value="1"/>
</dbReference>
<evidence type="ECO:0000259" key="1">
    <source>
        <dbReference type="Pfam" id="PF02886"/>
    </source>
</evidence>
<dbReference type="Pfam" id="PF02886">
    <property type="entry name" value="LBP_BPI_CETP_C"/>
    <property type="match status" value="1"/>
</dbReference>
<reference evidence="2" key="1">
    <citation type="submission" date="2012-05" db="EMBL/GenBank/DDBJ databases">
        <authorList>
            <person name="Krishnakumar V."/>
            <person name="Cheung F."/>
            <person name="Xiao Y."/>
            <person name="Chan A."/>
            <person name="Moskal W.A."/>
            <person name="Town C.D."/>
        </authorList>
    </citation>
    <scope>NUCLEOTIDE SEQUENCE</scope>
</reference>
<dbReference type="Gene3D" id="3.15.20.10">
    <property type="entry name" value="Bactericidal permeability-increasing protein, domain 2"/>
    <property type="match status" value="1"/>
</dbReference>
<name>I3T9V6_MEDTR</name>